<evidence type="ECO:0000256" key="3">
    <source>
        <dbReference type="RuleBase" id="RU003616"/>
    </source>
</evidence>
<feature type="compositionally biased region" description="Low complexity" evidence="4">
    <location>
        <begin position="157"/>
        <end position="169"/>
    </location>
</feature>
<organism evidence="6 7">
    <name type="scientific">Ustilago trichophora</name>
    <dbReference type="NCBI Taxonomy" id="86804"/>
    <lineage>
        <taxon>Eukaryota</taxon>
        <taxon>Fungi</taxon>
        <taxon>Dikarya</taxon>
        <taxon>Basidiomycota</taxon>
        <taxon>Ustilaginomycotina</taxon>
        <taxon>Ustilaginomycetes</taxon>
        <taxon>Ustilaginales</taxon>
        <taxon>Ustilaginaceae</taxon>
        <taxon>Ustilago</taxon>
    </lineage>
</organism>
<gene>
    <name evidence="6" type="ORF">UTRI_04684</name>
</gene>
<dbReference type="AlphaFoldDB" id="A0A5C3EF19"/>
<dbReference type="SUPFAM" id="SSF49764">
    <property type="entry name" value="HSP20-like chaperones"/>
    <property type="match status" value="1"/>
</dbReference>
<dbReference type="InterPro" id="IPR002068">
    <property type="entry name" value="A-crystallin/Hsp20_dom"/>
</dbReference>
<dbReference type="Pfam" id="PF00011">
    <property type="entry name" value="HSP20"/>
    <property type="match status" value="2"/>
</dbReference>
<protein>
    <submittedName>
        <fullName evidence="6">Related to Heat shock protein Hsp20</fullName>
    </submittedName>
</protein>
<dbReference type="InterPro" id="IPR031107">
    <property type="entry name" value="Small_HSP"/>
</dbReference>
<keyword evidence="1 6" id="KW-0346">Stress response</keyword>
<feature type="domain" description="SHSP" evidence="5">
    <location>
        <begin position="103"/>
        <end position="260"/>
    </location>
</feature>
<dbReference type="InterPro" id="IPR008978">
    <property type="entry name" value="HSP20-like_chaperone"/>
</dbReference>
<name>A0A5C3EF19_9BASI</name>
<dbReference type="PROSITE" id="PS01031">
    <property type="entry name" value="SHSP"/>
    <property type="match status" value="1"/>
</dbReference>
<evidence type="ECO:0000259" key="5">
    <source>
        <dbReference type="PROSITE" id="PS01031"/>
    </source>
</evidence>
<feature type="region of interest" description="Disordered" evidence="4">
    <location>
        <begin position="148"/>
        <end position="197"/>
    </location>
</feature>
<evidence type="ECO:0000313" key="6">
    <source>
        <dbReference type="EMBL" id="SPO28287.1"/>
    </source>
</evidence>
<proteinExistence type="inferred from homology"/>
<sequence>MRQALRLPLPSSRISSIVRNTAARPRASAIASVSAIEPSNTNNTSPRSFSTSSSNMSLLRPSSFFASPLDDFDPFPSSSLRDLMMMNPFAAVSASRPNVNAGDYRIWSGPKVDLHEEDTKFVLTAELPGVKKEDVKINVDADRRRLTLEGHMKSEYSSTPATSDASSAAEHADKDKGGKASSTEVTRQETTGGQVGTVGHALVSERVYGSFSRSFTLPATANLADDASLKARFNDGLLRLEIPKKEEQHSKTRQITIETSA</sequence>
<reference evidence="6 7" key="1">
    <citation type="submission" date="2018-03" db="EMBL/GenBank/DDBJ databases">
        <authorList>
            <person name="Guldener U."/>
        </authorList>
    </citation>
    <scope>NUCLEOTIDE SEQUENCE [LARGE SCALE GENOMIC DNA]</scope>
    <source>
        <strain evidence="6 7">NBRC100155</strain>
    </source>
</reference>
<evidence type="ECO:0000256" key="2">
    <source>
        <dbReference type="PROSITE-ProRule" id="PRU00285"/>
    </source>
</evidence>
<keyword evidence="7" id="KW-1185">Reference proteome</keyword>
<dbReference type="CDD" id="cd06464">
    <property type="entry name" value="ACD_sHsps-like"/>
    <property type="match status" value="1"/>
</dbReference>
<dbReference type="Gene3D" id="2.60.40.790">
    <property type="match status" value="1"/>
</dbReference>
<accession>A0A5C3EF19</accession>
<comment type="similarity">
    <text evidence="2 3">Belongs to the small heat shock protein (HSP20) family.</text>
</comment>
<evidence type="ECO:0000256" key="1">
    <source>
        <dbReference type="ARBA" id="ARBA00023016"/>
    </source>
</evidence>
<evidence type="ECO:0000313" key="7">
    <source>
        <dbReference type="Proteomes" id="UP000324022"/>
    </source>
</evidence>
<dbReference type="Proteomes" id="UP000324022">
    <property type="component" value="Unassembled WGS sequence"/>
</dbReference>
<dbReference type="PANTHER" id="PTHR11527">
    <property type="entry name" value="HEAT-SHOCK PROTEIN 20 FAMILY MEMBER"/>
    <property type="match status" value="1"/>
</dbReference>
<evidence type="ECO:0000256" key="4">
    <source>
        <dbReference type="SAM" id="MobiDB-lite"/>
    </source>
</evidence>
<dbReference type="OrthoDB" id="1431247at2759"/>
<dbReference type="EMBL" id="OOIN01000022">
    <property type="protein sequence ID" value="SPO28287.1"/>
    <property type="molecule type" value="Genomic_DNA"/>
</dbReference>